<dbReference type="STRING" id="67855.RO21_08030"/>
<keyword evidence="11" id="KW-1185">Reference proteome</keyword>
<dbReference type="NCBIfam" id="NF007012">
    <property type="entry name" value="PRK09476.1"/>
    <property type="match status" value="1"/>
</dbReference>
<keyword evidence="2" id="KW-0004">4Fe-4S</keyword>
<dbReference type="PROSITE" id="PS51379">
    <property type="entry name" value="4FE4S_FER_2"/>
    <property type="match status" value="3"/>
</dbReference>
<name>A0A0J5P6P6_9PAST</name>
<dbReference type="GO" id="GO:0051539">
    <property type="term" value="F:4 iron, 4 sulfur cluster binding"/>
    <property type="evidence" value="ECO:0007669"/>
    <property type="project" value="UniProtKB-KW"/>
</dbReference>
<sequence>MKLNPARRQFLKNATRTAAGVCGAGIILGLQQSQSLAREGVALRPPGALAEKDFTRACTRCGQCVQACPYDMLHLASLLSPVEAGTPYFVARDKPCEMCEDIPCMNACPSGALSGLENINQARMGLAVLLDHETCLNWQGLRCDVCYRVCPLIDKAITLERVHNDRTAIHAKLIPTVHSDACTGCGKCEQACVLEEAAIKVLPMDLAKGMLGRHYRLGWQEKQNAGQSLIEKQHPNGFKTMEARMPQGMHEPSYQPMQVKPDIKTATPNRASYDYVPNPTTVAEPTLNPVGLDMHIPSQLQQGGQ</sequence>
<dbReference type="EMBL" id="JWIZ01000048">
    <property type="protein sequence ID" value="KMK51144.1"/>
    <property type="molecule type" value="Genomic_DNA"/>
</dbReference>
<evidence type="ECO:0000256" key="8">
    <source>
        <dbReference type="ARBA" id="ARBA00023014"/>
    </source>
</evidence>
<dbReference type="RefSeq" id="WP_047977281.1">
    <property type="nucleotide sequence ID" value="NZ_JWIZ01000048.1"/>
</dbReference>
<keyword evidence="5" id="KW-0677">Repeat</keyword>
<evidence type="ECO:0000256" key="4">
    <source>
        <dbReference type="ARBA" id="ARBA00022729"/>
    </source>
</evidence>
<dbReference type="Gene3D" id="3.30.70.20">
    <property type="match status" value="2"/>
</dbReference>
<dbReference type="InterPro" id="IPR050294">
    <property type="entry name" value="RnfB_subfamily"/>
</dbReference>
<evidence type="ECO:0000313" key="10">
    <source>
        <dbReference type="EMBL" id="KMK51144.1"/>
    </source>
</evidence>
<keyword evidence="8" id="KW-0411">Iron-sulfur</keyword>
<dbReference type="Pfam" id="PF12838">
    <property type="entry name" value="Fer4_7"/>
    <property type="match status" value="2"/>
</dbReference>
<keyword evidence="7" id="KW-0408">Iron</keyword>
<dbReference type="PROSITE" id="PS51318">
    <property type="entry name" value="TAT"/>
    <property type="match status" value="1"/>
</dbReference>
<comment type="caution">
    <text evidence="10">The sequence shown here is derived from an EMBL/GenBank/DDBJ whole genome shotgun (WGS) entry which is preliminary data.</text>
</comment>
<dbReference type="InterPro" id="IPR006311">
    <property type="entry name" value="TAT_signal"/>
</dbReference>
<dbReference type="PANTHER" id="PTHR42859:SF10">
    <property type="entry name" value="DIMETHYLSULFOXIDE REDUCTASE CHAIN B"/>
    <property type="match status" value="1"/>
</dbReference>
<evidence type="ECO:0000256" key="1">
    <source>
        <dbReference type="ARBA" id="ARBA00022448"/>
    </source>
</evidence>
<evidence type="ECO:0000256" key="3">
    <source>
        <dbReference type="ARBA" id="ARBA00022723"/>
    </source>
</evidence>
<evidence type="ECO:0000256" key="6">
    <source>
        <dbReference type="ARBA" id="ARBA00022982"/>
    </source>
</evidence>
<dbReference type="InterPro" id="IPR017896">
    <property type="entry name" value="4Fe4S_Fe-S-bd"/>
</dbReference>
<organism evidence="10 11">
    <name type="scientific">Muribacter muris</name>
    <dbReference type="NCBI Taxonomy" id="67855"/>
    <lineage>
        <taxon>Bacteria</taxon>
        <taxon>Pseudomonadati</taxon>
        <taxon>Pseudomonadota</taxon>
        <taxon>Gammaproteobacteria</taxon>
        <taxon>Pasteurellales</taxon>
        <taxon>Pasteurellaceae</taxon>
        <taxon>Muribacter</taxon>
    </lineage>
</organism>
<dbReference type="Proteomes" id="UP000036270">
    <property type="component" value="Unassembled WGS sequence"/>
</dbReference>
<evidence type="ECO:0000256" key="7">
    <source>
        <dbReference type="ARBA" id="ARBA00023004"/>
    </source>
</evidence>
<proteinExistence type="predicted"/>
<dbReference type="SUPFAM" id="SSF54862">
    <property type="entry name" value="4Fe-4S ferredoxins"/>
    <property type="match status" value="1"/>
</dbReference>
<evidence type="ECO:0000313" key="11">
    <source>
        <dbReference type="Proteomes" id="UP000036270"/>
    </source>
</evidence>
<reference evidence="10 11" key="1">
    <citation type="submission" date="2014-12" db="EMBL/GenBank/DDBJ databases">
        <title>Reclassification of Actinobacillus muris as Muribacter muris.</title>
        <authorList>
            <person name="Christensen H."/>
            <person name="Nicklas W."/>
            <person name="Bisgaard M."/>
        </authorList>
    </citation>
    <scope>NUCLEOTIDE SEQUENCE [LARGE SCALE GENOMIC DNA]</scope>
    <source>
        <strain evidence="10 11">Ackerman80-443D</strain>
    </source>
</reference>
<gene>
    <name evidence="10" type="ORF">RO21_08030</name>
</gene>
<dbReference type="PANTHER" id="PTHR42859">
    <property type="entry name" value="OXIDOREDUCTASE"/>
    <property type="match status" value="1"/>
</dbReference>
<accession>A0A0J5P6P6</accession>
<dbReference type="NCBIfam" id="TIGR00397">
    <property type="entry name" value="mauM_napG"/>
    <property type="match status" value="1"/>
</dbReference>
<evidence type="ECO:0000259" key="9">
    <source>
        <dbReference type="PROSITE" id="PS51379"/>
    </source>
</evidence>
<keyword evidence="1" id="KW-0813">Transport</keyword>
<dbReference type="InterPro" id="IPR004494">
    <property type="entry name" value="MauM_NapG"/>
</dbReference>
<dbReference type="CDD" id="cd16373">
    <property type="entry name" value="DMSOR_beta_like"/>
    <property type="match status" value="1"/>
</dbReference>
<dbReference type="AlphaFoldDB" id="A0A0J5P6P6"/>
<dbReference type="PROSITE" id="PS00198">
    <property type="entry name" value="4FE4S_FER_1"/>
    <property type="match status" value="1"/>
</dbReference>
<feature type="domain" description="4Fe-4S ferredoxin-type" evidence="9">
    <location>
        <begin position="86"/>
        <end position="118"/>
    </location>
</feature>
<dbReference type="PATRIC" id="fig|67855.3.peg.1648"/>
<dbReference type="InterPro" id="IPR019546">
    <property type="entry name" value="TAT_signal_bac_arc"/>
</dbReference>
<keyword evidence="4" id="KW-0732">Signal</keyword>
<evidence type="ECO:0000256" key="5">
    <source>
        <dbReference type="ARBA" id="ARBA00022737"/>
    </source>
</evidence>
<feature type="domain" description="4Fe-4S ferredoxin-type" evidence="9">
    <location>
        <begin position="173"/>
        <end position="204"/>
    </location>
</feature>
<feature type="domain" description="4Fe-4S ferredoxin-type" evidence="9">
    <location>
        <begin position="48"/>
        <end position="78"/>
    </location>
</feature>
<evidence type="ECO:0000256" key="2">
    <source>
        <dbReference type="ARBA" id="ARBA00022485"/>
    </source>
</evidence>
<keyword evidence="3" id="KW-0479">Metal-binding</keyword>
<protein>
    <submittedName>
        <fullName evidence="10">Quinol dehydrogenase</fullName>
    </submittedName>
</protein>
<dbReference type="NCBIfam" id="TIGR01409">
    <property type="entry name" value="TAT_signal_seq"/>
    <property type="match status" value="1"/>
</dbReference>
<keyword evidence="6" id="KW-0249">Electron transport</keyword>
<dbReference type="GO" id="GO:0046872">
    <property type="term" value="F:metal ion binding"/>
    <property type="evidence" value="ECO:0007669"/>
    <property type="project" value="UniProtKB-KW"/>
</dbReference>
<dbReference type="InterPro" id="IPR017900">
    <property type="entry name" value="4Fe4S_Fe_S_CS"/>
</dbReference>